<organism evidence="2 3">
    <name type="scientific">Seongchinamella unica</name>
    <dbReference type="NCBI Taxonomy" id="2547392"/>
    <lineage>
        <taxon>Bacteria</taxon>
        <taxon>Pseudomonadati</taxon>
        <taxon>Pseudomonadota</taxon>
        <taxon>Gammaproteobacteria</taxon>
        <taxon>Cellvibrionales</taxon>
        <taxon>Halieaceae</taxon>
        <taxon>Seongchinamella</taxon>
    </lineage>
</organism>
<feature type="chain" id="PRO_5020713733" evidence="1">
    <location>
        <begin position="26"/>
        <end position="109"/>
    </location>
</feature>
<protein>
    <submittedName>
        <fullName evidence="2">Uncharacterized protein</fullName>
    </submittedName>
</protein>
<keyword evidence="1" id="KW-0732">Signal</keyword>
<comment type="caution">
    <text evidence="2">The sequence shown here is derived from an EMBL/GenBank/DDBJ whole genome shotgun (WGS) entry which is preliminary data.</text>
</comment>
<keyword evidence="3" id="KW-1185">Reference proteome</keyword>
<reference evidence="2 3" key="1">
    <citation type="submission" date="2019-03" db="EMBL/GenBank/DDBJ databases">
        <title>Seongchinamella monodicae gen. nov., sp. nov., a novel member of the Gammaproteobacteria isolated from a tidal mudflat of beach.</title>
        <authorList>
            <person name="Yang H.G."/>
            <person name="Kang J.W."/>
            <person name="Lee S.D."/>
        </authorList>
    </citation>
    <scope>NUCLEOTIDE SEQUENCE [LARGE SCALE GENOMIC DNA]</scope>
    <source>
        <strain evidence="2 3">GH4-78</strain>
    </source>
</reference>
<dbReference type="EMBL" id="SMSE01000004">
    <property type="protein sequence ID" value="TDG12017.1"/>
    <property type="molecule type" value="Genomic_DNA"/>
</dbReference>
<name>A0A4R5LNS7_9GAMM</name>
<gene>
    <name evidence="2" type="ORF">E2F43_16805</name>
</gene>
<sequence>MTNGKTFALTTSLMVLTLGSSPGFAADRNQGYIDACRGEIQQYYGEDKVLSVVNKRRVAEGTRVTLAARSDHDNAQFINCWIPNDVRADDLDLGSDKVATSITPVPVIR</sequence>
<evidence type="ECO:0000256" key="1">
    <source>
        <dbReference type="SAM" id="SignalP"/>
    </source>
</evidence>
<evidence type="ECO:0000313" key="3">
    <source>
        <dbReference type="Proteomes" id="UP000295554"/>
    </source>
</evidence>
<accession>A0A4R5LNS7</accession>
<dbReference type="Proteomes" id="UP000295554">
    <property type="component" value="Unassembled WGS sequence"/>
</dbReference>
<dbReference type="OrthoDB" id="5737849at2"/>
<feature type="signal peptide" evidence="1">
    <location>
        <begin position="1"/>
        <end position="25"/>
    </location>
</feature>
<evidence type="ECO:0000313" key="2">
    <source>
        <dbReference type="EMBL" id="TDG12017.1"/>
    </source>
</evidence>
<proteinExistence type="predicted"/>
<dbReference type="RefSeq" id="WP_133214827.1">
    <property type="nucleotide sequence ID" value="NZ_SMSE01000004.1"/>
</dbReference>
<dbReference type="AlphaFoldDB" id="A0A4R5LNS7"/>